<dbReference type="InterPro" id="IPR011330">
    <property type="entry name" value="Glyco_hydro/deAcase_b/a-brl"/>
</dbReference>
<dbReference type="SUPFAM" id="SSF88713">
    <property type="entry name" value="Glycoside hydrolase/deacetylase"/>
    <property type="match status" value="1"/>
</dbReference>
<dbReference type="InterPro" id="IPR050248">
    <property type="entry name" value="Polysacc_deacetylase_ArnD"/>
</dbReference>
<feature type="signal peptide" evidence="3">
    <location>
        <begin position="1"/>
        <end position="29"/>
    </location>
</feature>
<feature type="domain" description="NodB homology" evidence="4">
    <location>
        <begin position="67"/>
        <end position="240"/>
    </location>
</feature>
<organism evidence="5 6">
    <name type="scientific">Nocardiopsis aegyptia</name>
    <dbReference type="NCBI Taxonomy" id="220378"/>
    <lineage>
        <taxon>Bacteria</taxon>
        <taxon>Bacillati</taxon>
        <taxon>Actinomycetota</taxon>
        <taxon>Actinomycetes</taxon>
        <taxon>Streptosporangiales</taxon>
        <taxon>Nocardiopsidaceae</taxon>
        <taxon>Nocardiopsis</taxon>
    </lineage>
</organism>
<comment type="caution">
    <text evidence="5">The sequence shown here is derived from an EMBL/GenBank/DDBJ whole genome shotgun (WGS) entry which is preliminary data.</text>
</comment>
<dbReference type="RefSeq" id="WP_312889457.1">
    <property type="nucleotide sequence ID" value="NZ_JACCFS010000001.1"/>
</dbReference>
<dbReference type="PANTHER" id="PTHR10587:SF133">
    <property type="entry name" value="CHITIN DEACETYLASE 1-RELATED"/>
    <property type="match status" value="1"/>
</dbReference>
<dbReference type="Proteomes" id="UP000572051">
    <property type="component" value="Unassembled WGS sequence"/>
</dbReference>
<evidence type="ECO:0000256" key="2">
    <source>
        <dbReference type="ARBA" id="ARBA00022801"/>
    </source>
</evidence>
<dbReference type="GO" id="GO:0016020">
    <property type="term" value="C:membrane"/>
    <property type="evidence" value="ECO:0007669"/>
    <property type="project" value="TreeGrafter"/>
</dbReference>
<dbReference type="EMBL" id="JACCFS010000001">
    <property type="protein sequence ID" value="NYJ38040.1"/>
    <property type="molecule type" value="Genomic_DNA"/>
</dbReference>
<keyword evidence="1" id="KW-0479">Metal-binding</keyword>
<feature type="chain" id="PRO_5038668163" evidence="3">
    <location>
        <begin position="30"/>
        <end position="261"/>
    </location>
</feature>
<dbReference type="GO" id="GO:0005975">
    <property type="term" value="P:carbohydrate metabolic process"/>
    <property type="evidence" value="ECO:0007669"/>
    <property type="project" value="InterPro"/>
</dbReference>
<evidence type="ECO:0000256" key="3">
    <source>
        <dbReference type="SAM" id="SignalP"/>
    </source>
</evidence>
<dbReference type="GO" id="GO:0016810">
    <property type="term" value="F:hydrolase activity, acting on carbon-nitrogen (but not peptide) bonds"/>
    <property type="evidence" value="ECO:0007669"/>
    <property type="project" value="InterPro"/>
</dbReference>
<sequence length="261" mass="27707">MNATLSPQRTFIRPAVALVSALSACAALAAPAAAAAAVPDVPGPAGYPTSAVVGGLSGEPLDCARLKCVALTFDDGPGAYTDELLDTLAGYDAQATFYVLGSKVAHHTDTLQRMVEEGHEVGNHSWDHADLATLSADAVEKDMERTNEAIREATGTEPATMRPPYGSLDDTARSAIDQPMVLWDVDTLDWQSRDADTVTDVTLDETAPGSVVLFHDIHESTVEAVPAVLKGLHRQGYHFVTVDELFSDGMEPGDLYTDARL</sequence>
<keyword evidence="6" id="KW-1185">Reference proteome</keyword>
<keyword evidence="2" id="KW-0378">Hydrolase</keyword>
<dbReference type="CDD" id="cd10954">
    <property type="entry name" value="CE4_CtAXE_like"/>
    <property type="match status" value="1"/>
</dbReference>
<dbReference type="Gene3D" id="3.20.20.370">
    <property type="entry name" value="Glycoside hydrolase/deacetylase"/>
    <property type="match status" value="1"/>
</dbReference>
<protein>
    <submittedName>
        <fullName evidence="5">Peptidoglycan/xylan/chitin deacetylase (PgdA/CDA1 family)</fullName>
    </submittedName>
</protein>
<dbReference type="AlphaFoldDB" id="A0A7Z0JE01"/>
<accession>A0A7Z0JE01</accession>
<dbReference type="PANTHER" id="PTHR10587">
    <property type="entry name" value="GLYCOSYL TRANSFERASE-RELATED"/>
    <property type="match status" value="1"/>
</dbReference>
<evidence type="ECO:0000256" key="1">
    <source>
        <dbReference type="ARBA" id="ARBA00022723"/>
    </source>
</evidence>
<evidence type="ECO:0000259" key="4">
    <source>
        <dbReference type="PROSITE" id="PS51677"/>
    </source>
</evidence>
<gene>
    <name evidence="5" type="ORF">HNR10_005921</name>
</gene>
<dbReference type="GO" id="GO:0046872">
    <property type="term" value="F:metal ion binding"/>
    <property type="evidence" value="ECO:0007669"/>
    <property type="project" value="UniProtKB-KW"/>
</dbReference>
<evidence type="ECO:0000313" key="6">
    <source>
        <dbReference type="Proteomes" id="UP000572051"/>
    </source>
</evidence>
<dbReference type="InterPro" id="IPR002509">
    <property type="entry name" value="NODB_dom"/>
</dbReference>
<reference evidence="5 6" key="1">
    <citation type="submission" date="2020-07" db="EMBL/GenBank/DDBJ databases">
        <title>Sequencing the genomes of 1000 actinobacteria strains.</title>
        <authorList>
            <person name="Klenk H.-P."/>
        </authorList>
    </citation>
    <scope>NUCLEOTIDE SEQUENCE [LARGE SCALE GENOMIC DNA]</scope>
    <source>
        <strain evidence="5 6">DSM 44442</strain>
    </source>
</reference>
<dbReference type="PROSITE" id="PS51677">
    <property type="entry name" value="NODB"/>
    <property type="match status" value="1"/>
</dbReference>
<keyword evidence="3" id="KW-0732">Signal</keyword>
<dbReference type="Pfam" id="PF01522">
    <property type="entry name" value="Polysacc_deac_1"/>
    <property type="match status" value="1"/>
</dbReference>
<proteinExistence type="predicted"/>
<name>A0A7Z0JE01_9ACTN</name>
<evidence type="ECO:0000313" key="5">
    <source>
        <dbReference type="EMBL" id="NYJ38040.1"/>
    </source>
</evidence>